<dbReference type="Proteomes" id="UP000263642">
    <property type="component" value="Unassembled WGS sequence"/>
</dbReference>
<dbReference type="EMBL" id="DQAY01000163">
    <property type="protein sequence ID" value="HCO26584.1"/>
    <property type="molecule type" value="Genomic_DNA"/>
</dbReference>
<accession>A0A3D3RCK0</accession>
<gene>
    <name evidence="1" type="ORF">DIT97_27560</name>
</gene>
<sequence>MQTRPALKFVRTSFYQILVRKEDRLSPAHWLWQKKAHGWGGISAGRIRCNIYNLPGIQSFSQTILEPFLFLDFRNWISRADMKYQADCMD</sequence>
<proteinExistence type="predicted"/>
<name>A0A3D3RCK0_9PLAN</name>
<protein>
    <submittedName>
        <fullName evidence="1">Uncharacterized protein</fullName>
    </submittedName>
</protein>
<organism evidence="1 2">
    <name type="scientific">Gimesia maris</name>
    <dbReference type="NCBI Taxonomy" id="122"/>
    <lineage>
        <taxon>Bacteria</taxon>
        <taxon>Pseudomonadati</taxon>
        <taxon>Planctomycetota</taxon>
        <taxon>Planctomycetia</taxon>
        <taxon>Planctomycetales</taxon>
        <taxon>Planctomycetaceae</taxon>
        <taxon>Gimesia</taxon>
    </lineage>
</organism>
<evidence type="ECO:0000313" key="1">
    <source>
        <dbReference type="EMBL" id="HCO26584.1"/>
    </source>
</evidence>
<reference evidence="1 2" key="1">
    <citation type="journal article" date="2018" name="Nat. Biotechnol.">
        <title>A standardized bacterial taxonomy based on genome phylogeny substantially revises the tree of life.</title>
        <authorList>
            <person name="Parks D.H."/>
            <person name="Chuvochina M."/>
            <person name="Waite D.W."/>
            <person name="Rinke C."/>
            <person name="Skarshewski A."/>
            <person name="Chaumeil P.A."/>
            <person name="Hugenholtz P."/>
        </authorList>
    </citation>
    <scope>NUCLEOTIDE SEQUENCE [LARGE SCALE GENOMIC DNA]</scope>
    <source>
        <strain evidence="1">UBA9375</strain>
    </source>
</reference>
<dbReference type="AlphaFoldDB" id="A0A3D3RCK0"/>
<evidence type="ECO:0000313" key="2">
    <source>
        <dbReference type="Proteomes" id="UP000263642"/>
    </source>
</evidence>
<comment type="caution">
    <text evidence="1">The sequence shown here is derived from an EMBL/GenBank/DDBJ whole genome shotgun (WGS) entry which is preliminary data.</text>
</comment>